<sequence length="129" mass="14571">DRHSENVLHVMQNIMSLVLNEYEEPPQQLLSMFEEEMSQEAPCIAHTLAKDVINQCPIKLKTYMAVKLSKRDMESTLQGMSSLVFNGRNLVSNVCMKLGACIEKSDLVQLEEKEDDANKQGKGSLLLEE</sequence>
<gene>
    <name evidence="1" type="ORF">KI387_016253</name>
</gene>
<proteinExistence type="predicted"/>
<accession>A0AA38GH56</accession>
<keyword evidence="2" id="KW-1185">Reference proteome</keyword>
<feature type="non-terminal residue" evidence="1">
    <location>
        <position position="1"/>
    </location>
</feature>
<organism evidence="1 2">
    <name type="scientific">Taxus chinensis</name>
    <name type="common">Chinese yew</name>
    <name type="synonym">Taxus wallichiana var. chinensis</name>
    <dbReference type="NCBI Taxonomy" id="29808"/>
    <lineage>
        <taxon>Eukaryota</taxon>
        <taxon>Viridiplantae</taxon>
        <taxon>Streptophyta</taxon>
        <taxon>Embryophyta</taxon>
        <taxon>Tracheophyta</taxon>
        <taxon>Spermatophyta</taxon>
        <taxon>Pinopsida</taxon>
        <taxon>Pinidae</taxon>
        <taxon>Conifers II</taxon>
        <taxon>Cupressales</taxon>
        <taxon>Taxaceae</taxon>
        <taxon>Taxus</taxon>
    </lineage>
</organism>
<dbReference type="Proteomes" id="UP000824469">
    <property type="component" value="Unassembled WGS sequence"/>
</dbReference>
<reference evidence="1 2" key="1">
    <citation type="journal article" date="2021" name="Nat. Plants">
        <title>The Taxus genome provides insights into paclitaxel biosynthesis.</title>
        <authorList>
            <person name="Xiong X."/>
            <person name="Gou J."/>
            <person name="Liao Q."/>
            <person name="Li Y."/>
            <person name="Zhou Q."/>
            <person name="Bi G."/>
            <person name="Li C."/>
            <person name="Du R."/>
            <person name="Wang X."/>
            <person name="Sun T."/>
            <person name="Guo L."/>
            <person name="Liang H."/>
            <person name="Lu P."/>
            <person name="Wu Y."/>
            <person name="Zhang Z."/>
            <person name="Ro D.K."/>
            <person name="Shang Y."/>
            <person name="Huang S."/>
            <person name="Yan J."/>
        </authorList>
    </citation>
    <scope>NUCLEOTIDE SEQUENCE [LARGE SCALE GENOMIC DNA]</scope>
    <source>
        <strain evidence="1">Ta-2019</strain>
    </source>
</reference>
<evidence type="ECO:0000313" key="2">
    <source>
        <dbReference type="Proteomes" id="UP000824469"/>
    </source>
</evidence>
<protein>
    <submittedName>
        <fullName evidence="1">Uncharacterized protein</fullName>
    </submittedName>
</protein>
<dbReference type="EMBL" id="JAHRHJ020000003">
    <property type="protein sequence ID" value="KAH9321614.1"/>
    <property type="molecule type" value="Genomic_DNA"/>
</dbReference>
<evidence type="ECO:0000313" key="1">
    <source>
        <dbReference type="EMBL" id="KAH9321614.1"/>
    </source>
</evidence>
<dbReference type="AlphaFoldDB" id="A0AA38GH56"/>
<feature type="non-terminal residue" evidence="1">
    <location>
        <position position="129"/>
    </location>
</feature>
<comment type="caution">
    <text evidence="1">The sequence shown here is derived from an EMBL/GenBank/DDBJ whole genome shotgun (WGS) entry which is preliminary data.</text>
</comment>
<name>A0AA38GH56_TAXCH</name>